<dbReference type="EMBL" id="HBGG01031562">
    <property type="protein sequence ID" value="CAD9214249.1"/>
    <property type="molecule type" value="Transcribed_RNA"/>
</dbReference>
<dbReference type="InterPro" id="IPR008580">
    <property type="entry name" value="PPPDE_dom"/>
</dbReference>
<accession>A0A7S1X792</accession>
<organism evidence="6">
    <name type="scientific">Tetraselmis chuii</name>
    <dbReference type="NCBI Taxonomy" id="63592"/>
    <lineage>
        <taxon>Eukaryota</taxon>
        <taxon>Viridiplantae</taxon>
        <taxon>Chlorophyta</taxon>
        <taxon>core chlorophytes</taxon>
        <taxon>Chlorodendrophyceae</taxon>
        <taxon>Chlorodendrales</taxon>
        <taxon>Chlorodendraceae</taxon>
        <taxon>Tetraselmis</taxon>
    </lineage>
</organism>
<dbReference type="PANTHER" id="PTHR12378:SF80">
    <property type="entry name" value="IP06716P-RELATED"/>
    <property type="match status" value="1"/>
</dbReference>
<dbReference type="InterPro" id="IPR042266">
    <property type="entry name" value="PPPDE_sf"/>
</dbReference>
<evidence type="ECO:0000256" key="3">
    <source>
        <dbReference type="ARBA" id="ARBA00022801"/>
    </source>
</evidence>
<dbReference type="GO" id="GO:0016579">
    <property type="term" value="P:protein deubiquitination"/>
    <property type="evidence" value="ECO:0007669"/>
    <property type="project" value="TreeGrafter"/>
</dbReference>
<dbReference type="GO" id="GO:0101005">
    <property type="term" value="F:deubiquitinase activity"/>
    <property type="evidence" value="ECO:0007669"/>
    <property type="project" value="TreeGrafter"/>
</dbReference>
<gene>
    <name evidence="6" type="ORF">TCHU04912_LOCUS16488</name>
</gene>
<proteinExistence type="inferred from homology"/>
<dbReference type="PROSITE" id="PS51858">
    <property type="entry name" value="PPPDE"/>
    <property type="match status" value="1"/>
</dbReference>
<feature type="region of interest" description="Disordered" evidence="4">
    <location>
        <begin position="154"/>
        <end position="176"/>
    </location>
</feature>
<feature type="domain" description="PPPDE" evidence="5">
    <location>
        <begin position="9"/>
        <end position="156"/>
    </location>
</feature>
<reference evidence="6" key="1">
    <citation type="submission" date="2021-01" db="EMBL/GenBank/DDBJ databases">
        <authorList>
            <person name="Corre E."/>
            <person name="Pelletier E."/>
            <person name="Niang G."/>
            <person name="Scheremetjew M."/>
            <person name="Finn R."/>
            <person name="Kale V."/>
            <person name="Holt S."/>
            <person name="Cochrane G."/>
            <person name="Meng A."/>
            <person name="Brown T."/>
            <person name="Cohen L."/>
        </authorList>
    </citation>
    <scope>NUCLEOTIDE SEQUENCE</scope>
    <source>
        <strain evidence="6">PLY429</strain>
    </source>
</reference>
<keyword evidence="3" id="KW-0378">Hydrolase</keyword>
<sequence>MGSATGERVPVIVNVYDLSPQNKYTYGCGLGIFHSGVEVYGVEYAFGGHEYNTSGIFATNPRDAPGPVLFRESIVIGETTLSQQEVQLLVHRLGETFKGNRYHLLERNCNHFTDELSMQLTNKHAPGWVNRLAALAVLIHCILPTSLVPPLIPKEQSSAEAPTIGKTKRRGLNDRESLLQAPVVPENFGRPSETTVRV</sequence>
<name>A0A7S1X792_9CHLO</name>
<evidence type="ECO:0000256" key="4">
    <source>
        <dbReference type="SAM" id="MobiDB-lite"/>
    </source>
</evidence>
<evidence type="ECO:0000256" key="1">
    <source>
        <dbReference type="ARBA" id="ARBA00008140"/>
    </source>
</evidence>
<keyword evidence="2" id="KW-0645">Protease</keyword>
<dbReference type="SMART" id="SM01179">
    <property type="entry name" value="DUF862"/>
    <property type="match status" value="1"/>
</dbReference>
<dbReference type="AlphaFoldDB" id="A0A7S1X792"/>
<comment type="similarity">
    <text evidence="1">Belongs to the DeSI family.</text>
</comment>
<evidence type="ECO:0000256" key="2">
    <source>
        <dbReference type="ARBA" id="ARBA00022670"/>
    </source>
</evidence>
<dbReference type="Gene3D" id="3.90.1720.30">
    <property type="entry name" value="PPPDE domains"/>
    <property type="match status" value="1"/>
</dbReference>
<evidence type="ECO:0000259" key="5">
    <source>
        <dbReference type="PROSITE" id="PS51858"/>
    </source>
</evidence>
<protein>
    <recommendedName>
        <fullName evidence="5">PPPDE domain-containing protein</fullName>
    </recommendedName>
</protein>
<evidence type="ECO:0000313" key="6">
    <source>
        <dbReference type="EMBL" id="CAD9214249.1"/>
    </source>
</evidence>
<dbReference type="PANTHER" id="PTHR12378">
    <property type="entry name" value="DESUMOYLATING ISOPEPTIDASE"/>
    <property type="match status" value="1"/>
</dbReference>
<dbReference type="GO" id="GO:0006508">
    <property type="term" value="P:proteolysis"/>
    <property type="evidence" value="ECO:0007669"/>
    <property type="project" value="UniProtKB-KW"/>
</dbReference>
<dbReference type="Pfam" id="PF05903">
    <property type="entry name" value="Peptidase_C97"/>
    <property type="match status" value="1"/>
</dbReference>